<sequence>MIKIDLPSNCQNYADVIDSCCNIMRDDNTLKSKIKENKNDLLRVSEYYKHTAKTNHLFFHQYYKCEENCHIIITNKNINTVLTKHDMIKLYDEYFVKKRNDNNNHYYDTIINNAKDPTIYCPFCCGIGTPTEIDHFLPKSQCCYYSIFPYNLIPICKDCNQIYKKDFFPEYEKQLIHPYLDDNCFFNDQWLYAEYINIPNDIGTIKYFVKPPNHWSIDKKNKVEFHFNRFNLAERFFKKSCSPLSHELNSMKAYKKSGISMNDFEQCSIDSYLSEESRINHWKRALYQAIKNSISTIWQNI</sequence>
<proteinExistence type="predicted"/>
<keyword evidence="2" id="KW-1185">Reference proteome</keyword>
<evidence type="ECO:0008006" key="3">
    <source>
        <dbReference type="Google" id="ProtNLM"/>
    </source>
</evidence>
<dbReference type="RefSeq" id="WP_039137289.1">
    <property type="nucleotide sequence ID" value="NZ_JPXY01000075.1"/>
</dbReference>
<organism evidence="1 2">
    <name type="scientific">Gallibacterium genomosp. 2</name>
    <dbReference type="NCBI Taxonomy" id="155517"/>
    <lineage>
        <taxon>Bacteria</taxon>
        <taxon>Pseudomonadati</taxon>
        <taxon>Pseudomonadota</taxon>
        <taxon>Gammaproteobacteria</taxon>
        <taxon>Pasteurellales</taxon>
        <taxon>Pasteurellaceae</taxon>
        <taxon>Gallibacterium</taxon>
    </lineage>
</organism>
<dbReference type="Proteomes" id="UP000030418">
    <property type="component" value="Unassembled WGS sequence"/>
</dbReference>
<dbReference type="EMBL" id="JPXY01000075">
    <property type="protein sequence ID" value="KGQ29629.1"/>
    <property type="molecule type" value="Genomic_DNA"/>
</dbReference>
<accession>A0A0A2XWY1</accession>
<dbReference type="AlphaFoldDB" id="A0A0A2XWY1"/>
<name>A0A0A2XWY1_9PAST</name>
<comment type="caution">
    <text evidence="1">The sequence shown here is derived from an EMBL/GenBank/DDBJ whole genome shotgun (WGS) entry which is preliminary data.</text>
</comment>
<dbReference type="Gene3D" id="1.10.30.50">
    <property type="match status" value="1"/>
</dbReference>
<reference evidence="1 2" key="1">
    <citation type="submission" date="2014-08" db="EMBL/GenBank/DDBJ databases">
        <title>Chaperone-usher fimbriae in a diverse selection of Gallibacterium genomes.</title>
        <authorList>
            <person name="Kudirkiene E."/>
            <person name="Bager R.J."/>
            <person name="Johnson T.J."/>
            <person name="Bojesen A.M."/>
        </authorList>
    </citation>
    <scope>NUCLEOTIDE SEQUENCE [LARGE SCALE GENOMIC DNA]</scope>
    <source>
        <strain evidence="1 2">CCM5976</strain>
    </source>
</reference>
<protein>
    <recommendedName>
        <fullName evidence="3">HNH endonuclease</fullName>
    </recommendedName>
</protein>
<gene>
    <name evidence="1" type="ORF">P375_12145</name>
</gene>
<evidence type="ECO:0000313" key="1">
    <source>
        <dbReference type="EMBL" id="KGQ29629.1"/>
    </source>
</evidence>
<evidence type="ECO:0000313" key="2">
    <source>
        <dbReference type="Proteomes" id="UP000030418"/>
    </source>
</evidence>